<dbReference type="AlphaFoldDB" id="A0A871R214"/>
<dbReference type="Pfam" id="PF08192">
    <property type="entry name" value="Peptidase_S64"/>
    <property type="match status" value="2"/>
</dbReference>
<evidence type="ECO:0008006" key="4">
    <source>
        <dbReference type="Google" id="ProtNLM"/>
    </source>
</evidence>
<evidence type="ECO:0000313" key="3">
    <source>
        <dbReference type="Proteomes" id="UP000663131"/>
    </source>
</evidence>
<dbReference type="KEGG" id="bbrx:BRETT_000388"/>
<feature type="compositionally biased region" description="Basic and acidic residues" evidence="1">
    <location>
        <begin position="1"/>
        <end position="17"/>
    </location>
</feature>
<evidence type="ECO:0000256" key="1">
    <source>
        <dbReference type="SAM" id="MobiDB-lite"/>
    </source>
</evidence>
<dbReference type="Proteomes" id="UP000663131">
    <property type="component" value="Chromosome 8"/>
</dbReference>
<dbReference type="EMBL" id="CP063136">
    <property type="protein sequence ID" value="QOU20677.1"/>
    <property type="molecule type" value="Genomic_DNA"/>
</dbReference>
<organism evidence="2 3">
    <name type="scientific">Dekkera bruxellensis</name>
    <name type="common">Brettanomyces custersii</name>
    <dbReference type="NCBI Taxonomy" id="5007"/>
    <lineage>
        <taxon>Eukaryota</taxon>
        <taxon>Fungi</taxon>
        <taxon>Dikarya</taxon>
        <taxon>Ascomycota</taxon>
        <taxon>Saccharomycotina</taxon>
        <taxon>Pichiomycetes</taxon>
        <taxon>Pichiales</taxon>
        <taxon>Pichiaceae</taxon>
        <taxon>Brettanomyces</taxon>
    </lineage>
</organism>
<feature type="compositionally biased region" description="Basic and acidic residues" evidence="1">
    <location>
        <begin position="819"/>
        <end position="833"/>
    </location>
</feature>
<dbReference type="InterPro" id="IPR012985">
    <property type="entry name" value="Peptidase_S64_Ssy5"/>
</dbReference>
<dbReference type="GeneID" id="64572313"/>
<reference evidence="2" key="2">
    <citation type="journal article" name="BMC Genomics">
        <title>New genome assemblies reveal patterns of domestication and adaptation across Brettanomyces (Dekkera) species.</title>
        <authorList>
            <person name="Roach M.J."/>
            <person name="Borneman A.R."/>
        </authorList>
    </citation>
    <scope>NUCLEOTIDE SEQUENCE</scope>
    <source>
        <strain evidence="2">UCD 2041</strain>
    </source>
</reference>
<gene>
    <name evidence="2" type="ORF">BRETT_000388</name>
</gene>
<feature type="compositionally biased region" description="Polar residues" evidence="1">
    <location>
        <begin position="96"/>
        <end position="112"/>
    </location>
</feature>
<sequence length="909" mass="101586">MKDIFIKKKKHSTESRSSRSSGISKGLSSLKIDTETQTGSLDDAKSAKASFLEKYAPNYKNRRDSQISPTDIGLEDTQDEITQLPGVDRNQRFGKSPNTNGENSGAGDNQTYRSFQYSYNSNTNSLFSSRKTMSTSSSTQPSESLYSYKKGLRQVSNYEQNPVVGSFGLPLRVVHEEELENEEPVTSESKKSRSSSRQYRRSSIHSEDERKSFDISSFYRGHIEKVAHSTQAAPVTVPTVEEYEDKLLEEFILRKLKLLSLAVSNIMIQVVQSVVNLTKASISISECITRTTDTIANSDLLVHLKPYQFNTSSSAGLRRLIKYVLMLVDNLLVDKAYDSSKSLVLKSLYKLFVKLKLVECSNADINGIQSYVSLMAPEFFPIGLTVQNSSRQQEVDDIFTALMSKSRQKMFSDQEGSFVAPLLRGFVNENLSVITFAFGFPDPTKEHKDVIKYFSANSDDLHFLVLKDAIVSCSSKADETSQSTTQQSTIAHPVLKFKSPFRIMEEDVDYVPISMSLSCNNSLTLSGTLGGYVYPKIPKTCIDPKLLKYQGAIFGLTCAHVVLNETILTENNGDPYPFVSVPSPVLVNLYRNALNNERLKYDSKMPEYNAYDQAVKELDRRFPVQEVKIRNRMIKRNLPAKRFGQIVWGERIVKSEKLSDMAIIKINVENKKQYLNFLGEDLNLSSLDPSLILSNLYIKEVVSLYHAKGGLLNRANLNVFKVGATTNFTTGKLNGMKMIYWSEGLLKTSEFVISSSRRKNFACGGDSGSFILSKLSDINTNSVERTQREIQPDTVYPPESSRRSVLSSFIESFIPSASVHHEDSHPSEKDAEAPKSPPTGLGLVGMLHSYDGELKQFGLFTPMTSIQERLHEVTGLEWGVVGCEDDELAIDEEIEGSAVNEQSSSDSVD</sequence>
<feature type="compositionally biased region" description="Basic residues" evidence="1">
    <location>
        <begin position="192"/>
        <end position="203"/>
    </location>
</feature>
<feature type="region of interest" description="Disordered" evidence="1">
    <location>
        <begin position="818"/>
        <end position="844"/>
    </location>
</feature>
<dbReference type="RefSeq" id="XP_041137170.1">
    <property type="nucleotide sequence ID" value="XM_041278956.1"/>
</dbReference>
<proteinExistence type="predicted"/>
<accession>A0A871R214</accession>
<protein>
    <recommendedName>
        <fullName evidence="4">SPS-sensor serine protease component SSY5</fullName>
    </recommendedName>
</protein>
<reference evidence="2" key="1">
    <citation type="submission" date="2020-10" db="EMBL/GenBank/DDBJ databases">
        <authorList>
            <person name="Palmer J.M."/>
        </authorList>
    </citation>
    <scope>NUCLEOTIDE SEQUENCE</scope>
    <source>
        <strain evidence="2">UCD 2041</strain>
    </source>
</reference>
<feature type="region of interest" description="Disordered" evidence="1">
    <location>
        <begin position="178"/>
        <end position="206"/>
    </location>
</feature>
<name>A0A871R214_DEKBR</name>
<evidence type="ECO:0000313" key="2">
    <source>
        <dbReference type="EMBL" id="QOU20677.1"/>
    </source>
</evidence>
<dbReference type="OrthoDB" id="4096087at2759"/>
<feature type="compositionally biased region" description="Low complexity" evidence="1">
    <location>
        <begin position="18"/>
        <end position="31"/>
    </location>
</feature>
<feature type="region of interest" description="Disordered" evidence="1">
    <location>
        <begin position="1"/>
        <end position="112"/>
    </location>
</feature>